<evidence type="ECO:0000313" key="9">
    <source>
        <dbReference type="Proteomes" id="UP000272051"/>
    </source>
</evidence>
<dbReference type="EMBL" id="QMQV01000020">
    <property type="protein sequence ID" value="RLE49855.1"/>
    <property type="molecule type" value="Genomic_DNA"/>
</dbReference>
<dbReference type="FunFam" id="1.10.1620.10:FF:000001">
    <property type="entry name" value="60S ribosomal protein-like L39"/>
    <property type="match status" value="1"/>
</dbReference>
<dbReference type="InterPro" id="IPR020083">
    <property type="entry name" value="Ribosomal_eL39_CS"/>
</dbReference>
<reference evidence="9 10" key="1">
    <citation type="submission" date="2018-06" db="EMBL/GenBank/DDBJ databases">
        <title>Extensive metabolic versatility and redundancy in microbially diverse, dynamic hydrothermal sediments.</title>
        <authorList>
            <person name="Dombrowski N."/>
            <person name="Teske A."/>
            <person name="Baker B.J."/>
        </authorList>
    </citation>
    <scope>NUCLEOTIDE SEQUENCE [LARGE SCALE GENOMIC DNA]</scope>
    <source>
        <strain evidence="8">B34_G17</strain>
        <strain evidence="7">B66_G16</strain>
    </source>
</reference>
<evidence type="ECO:0000313" key="8">
    <source>
        <dbReference type="EMBL" id="RLE52639.1"/>
    </source>
</evidence>
<dbReference type="NCBIfam" id="NF002316">
    <property type="entry name" value="PRK01242.1"/>
    <property type="match status" value="1"/>
</dbReference>
<evidence type="ECO:0000313" key="10">
    <source>
        <dbReference type="Proteomes" id="UP000278475"/>
    </source>
</evidence>
<evidence type="ECO:0000256" key="5">
    <source>
        <dbReference type="HAMAP-Rule" id="MF_00629"/>
    </source>
</evidence>
<dbReference type="InterPro" id="IPR000077">
    <property type="entry name" value="Ribosomal_eL39"/>
</dbReference>
<protein>
    <recommendedName>
        <fullName evidence="4 5">Large ribosomal subunit protein eL39</fullName>
    </recommendedName>
</protein>
<dbReference type="Gene3D" id="1.10.1620.10">
    <property type="entry name" value="Ribosomal protein L39e"/>
    <property type="match status" value="1"/>
</dbReference>
<evidence type="ECO:0000256" key="2">
    <source>
        <dbReference type="ARBA" id="ARBA00022980"/>
    </source>
</evidence>
<dbReference type="SUPFAM" id="SSF48662">
    <property type="entry name" value="Ribosomal protein L39e"/>
    <property type="match status" value="1"/>
</dbReference>
<feature type="compositionally biased region" description="Basic residues" evidence="6">
    <location>
        <begin position="1"/>
        <end position="15"/>
    </location>
</feature>
<dbReference type="PROSITE" id="PS00051">
    <property type="entry name" value="RIBOSOMAL_L39E"/>
    <property type="match status" value="1"/>
</dbReference>
<accession>A0A497ER48</accession>
<organism evidence="7 10">
    <name type="scientific">Thermoproteota archaeon</name>
    <dbReference type="NCBI Taxonomy" id="2056631"/>
    <lineage>
        <taxon>Archaea</taxon>
        <taxon>Thermoproteota</taxon>
    </lineage>
</organism>
<dbReference type="GO" id="GO:1990904">
    <property type="term" value="C:ribonucleoprotein complex"/>
    <property type="evidence" value="ECO:0007669"/>
    <property type="project" value="UniProtKB-KW"/>
</dbReference>
<evidence type="ECO:0000256" key="3">
    <source>
        <dbReference type="ARBA" id="ARBA00023274"/>
    </source>
</evidence>
<feature type="region of interest" description="Disordered" evidence="6">
    <location>
        <begin position="1"/>
        <end position="20"/>
    </location>
</feature>
<dbReference type="Pfam" id="PF00832">
    <property type="entry name" value="Ribosomal_L39"/>
    <property type="match status" value="1"/>
</dbReference>
<dbReference type="AlphaFoldDB" id="A0A497ER48"/>
<dbReference type="Proteomes" id="UP000278475">
    <property type="component" value="Unassembled WGS sequence"/>
</dbReference>
<evidence type="ECO:0000256" key="4">
    <source>
        <dbReference type="ARBA" id="ARBA00035234"/>
    </source>
</evidence>
<keyword evidence="2 5" id="KW-0689">Ribosomal protein</keyword>
<dbReference type="HAMAP" id="MF_00629">
    <property type="entry name" value="Ribosomal_eL39"/>
    <property type="match status" value="1"/>
</dbReference>
<evidence type="ECO:0000256" key="1">
    <source>
        <dbReference type="ARBA" id="ARBA00009339"/>
    </source>
</evidence>
<evidence type="ECO:0000256" key="6">
    <source>
        <dbReference type="SAM" id="MobiDB-lite"/>
    </source>
</evidence>
<name>A0A497ER48_9CREN</name>
<dbReference type="Proteomes" id="UP000272051">
    <property type="component" value="Unassembled WGS sequence"/>
</dbReference>
<evidence type="ECO:0000313" key="7">
    <source>
        <dbReference type="EMBL" id="RLE49855.1"/>
    </source>
</evidence>
<comment type="caution">
    <text evidence="7">The sequence shown here is derived from an EMBL/GenBank/DDBJ whole genome shotgun (WGS) entry which is preliminary data.</text>
</comment>
<dbReference type="GO" id="GO:0003735">
    <property type="term" value="F:structural constituent of ribosome"/>
    <property type="evidence" value="ECO:0007669"/>
    <property type="project" value="InterPro"/>
</dbReference>
<sequence>MTSRKPAAKKRRLAKATKQNSPVPLWVVAKTKGYVRRHPKLRHWRRSKLDE</sequence>
<dbReference type="InterPro" id="IPR023626">
    <property type="entry name" value="Ribosomal_eL39_dom_sf"/>
</dbReference>
<dbReference type="GO" id="GO:0005840">
    <property type="term" value="C:ribosome"/>
    <property type="evidence" value="ECO:0007669"/>
    <property type="project" value="UniProtKB-KW"/>
</dbReference>
<gene>
    <name evidence="5" type="primary">rpl39e</name>
    <name evidence="7" type="ORF">DRJ31_03450</name>
    <name evidence="8" type="ORF">DRJ33_03235</name>
</gene>
<comment type="similarity">
    <text evidence="1 5">Belongs to the eukaryotic ribosomal protein eL39 family.</text>
</comment>
<dbReference type="EMBL" id="QMQX01000043">
    <property type="protein sequence ID" value="RLE52639.1"/>
    <property type="molecule type" value="Genomic_DNA"/>
</dbReference>
<dbReference type="GO" id="GO:0006412">
    <property type="term" value="P:translation"/>
    <property type="evidence" value="ECO:0007669"/>
    <property type="project" value="UniProtKB-UniRule"/>
</dbReference>
<keyword evidence="3 5" id="KW-0687">Ribonucleoprotein</keyword>
<proteinExistence type="inferred from homology"/>